<dbReference type="InParanoid" id="K3X2L8"/>
<dbReference type="HOGENOM" id="CLU_067233_1_0_1"/>
<dbReference type="Pfam" id="PF14953">
    <property type="entry name" value="DUF4504"/>
    <property type="match status" value="1"/>
</dbReference>
<reference evidence="1" key="3">
    <citation type="submission" date="2015-02" db="UniProtKB">
        <authorList>
            <consortium name="EnsemblProtists"/>
        </authorList>
    </citation>
    <scope>IDENTIFICATION</scope>
    <source>
        <strain evidence="1">DAOM BR144</strain>
    </source>
</reference>
<protein>
    <submittedName>
        <fullName evidence="1">Uncharacterized protein</fullName>
    </submittedName>
</protein>
<dbReference type="PANTHER" id="PTHR31366:SF2">
    <property type="entry name" value="UPF0739 PROTEIN C1ORF74"/>
    <property type="match status" value="1"/>
</dbReference>
<evidence type="ECO:0000313" key="2">
    <source>
        <dbReference type="Proteomes" id="UP000019132"/>
    </source>
</evidence>
<name>K3X2L8_GLOUD</name>
<evidence type="ECO:0000313" key="1">
    <source>
        <dbReference type="EnsemblProtists" id="PYU1_T011467"/>
    </source>
</evidence>
<accession>K3X2L8</accession>
<dbReference type="VEuPathDB" id="FungiDB:PYU1_G011442"/>
<dbReference type="eggNOG" id="ENOG502SEZN">
    <property type="taxonomic scope" value="Eukaryota"/>
</dbReference>
<sequence length="321" mass="35264">RVSEPPRHLVLVAFFDEVAAYLPPHDRISLASVSRRTAARQTLASRRRVSSSTHATNDTAVANLHRWLVREYKNVEGASRTLQRGRSTKRQRNAAVLSAAQLRVVMRDLVLVASGVRASCLVDCCALEPAFVALLLDALASEDKKRSEWAALGCFHHVYAVMLEGNVFFVNAPRFLKAKSIDLASNLNNLLGVNVSARLNAPKVLFPNAEQDYAVRVVGLCEAMEIICDRLCALVLNDAPSRRVLQLDVPFVASTTALAGVLLCYPAIYDLFDPSTVNSSASNGNSGGSSWEFQDNCLSMRPLHVLQTFVSIRHRPQRIAI</sequence>
<reference evidence="2" key="2">
    <citation type="submission" date="2010-04" db="EMBL/GenBank/DDBJ databases">
        <authorList>
            <person name="Buell R."/>
            <person name="Hamilton J."/>
            <person name="Hostetler J."/>
        </authorList>
    </citation>
    <scope>NUCLEOTIDE SEQUENCE [LARGE SCALE GENOMIC DNA]</scope>
    <source>
        <strain evidence="2">DAOM:BR144</strain>
    </source>
</reference>
<reference evidence="2" key="1">
    <citation type="journal article" date="2010" name="Genome Biol.">
        <title>Genome sequence of the necrotrophic plant pathogen Pythium ultimum reveals original pathogenicity mechanisms and effector repertoire.</title>
        <authorList>
            <person name="Levesque C.A."/>
            <person name="Brouwer H."/>
            <person name="Cano L."/>
            <person name="Hamilton J.P."/>
            <person name="Holt C."/>
            <person name="Huitema E."/>
            <person name="Raffaele S."/>
            <person name="Robideau G.P."/>
            <person name="Thines M."/>
            <person name="Win J."/>
            <person name="Zerillo M.M."/>
            <person name="Beakes G.W."/>
            <person name="Boore J.L."/>
            <person name="Busam D."/>
            <person name="Dumas B."/>
            <person name="Ferriera S."/>
            <person name="Fuerstenberg S.I."/>
            <person name="Gachon C.M."/>
            <person name="Gaulin E."/>
            <person name="Govers F."/>
            <person name="Grenville-Briggs L."/>
            <person name="Horner N."/>
            <person name="Hostetler J."/>
            <person name="Jiang R.H."/>
            <person name="Johnson J."/>
            <person name="Krajaejun T."/>
            <person name="Lin H."/>
            <person name="Meijer H.J."/>
            <person name="Moore B."/>
            <person name="Morris P."/>
            <person name="Phuntmart V."/>
            <person name="Puiu D."/>
            <person name="Shetty J."/>
            <person name="Stajich J.E."/>
            <person name="Tripathy S."/>
            <person name="Wawra S."/>
            <person name="van West P."/>
            <person name="Whitty B.R."/>
            <person name="Coutinho P.M."/>
            <person name="Henrissat B."/>
            <person name="Martin F."/>
            <person name="Thomas P.D."/>
            <person name="Tyler B.M."/>
            <person name="De Vries R.P."/>
            <person name="Kamoun S."/>
            <person name="Yandell M."/>
            <person name="Tisserat N."/>
            <person name="Buell C.R."/>
        </authorList>
    </citation>
    <scope>NUCLEOTIDE SEQUENCE</scope>
    <source>
        <strain evidence="2">DAOM:BR144</strain>
    </source>
</reference>
<dbReference type="EnsemblProtists" id="PYU1_T011467">
    <property type="protein sequence ID" value="PYU1_T011467"/>
    <property type="gene ID" value="PYU1_G011442"/>
</dbReference>
<proteinExistence type="predicted"/>
<dbReference type="AlphaFoldDB" id="K3X2L8"/>
<dbReference type="EMBL" id="GL376571">
    <property type="status" value="NOT_ANNOTATED_CDS"/>
    <property type="molecule type" value="Genomic_DNA"/>
</dbReference>
<dbReference type="InterPro" id="IPR027850">
    <property type="entry name" value="DUF4504"/>
</dbReference>
<dbReference type="PANTHER" id="PTHR31366">
    <property type="entry name" value="UPF0739 PROTEIN C1ORF74"/>
    <property type="match status" value="1"/>
</dbReference>
<organism evidence="1 2">
    <name type="scientific">Globisporangium ultimum (strain ATCC 200006 / CBS 805.95 / DAOM BR144)</name>
    <name type="common">Pythium ultimum</name>
    <dbReference type="NCBI Taxonomy" id="431595"/>
    <lineage>
        <taxon>Eukaryota</taxon>
        <taxon>Sar</taxon>
        <taxon>Stramenopiles</taxon>
        <taxon>Oomycota</taxon>
        <taxon>Peronosporomycetes</taxon>
        <taxon>Pythiales</taxon>
        <taxon>Pythiaceae</taxon>
        <taxon>Globisporangium</taxon>
    </lineage>
</organism>
<dbReference type="Proteomes" id="UP000019132">
    <property type="component" value="Unassembled WGS sequence"/>
</dbReference>
<keyword evidence="2" id="KW-1185">Reference proteome</keyword>